<feature type="compositionally biased region" description="Polar residues" evidence="1">
    <location>
        <begin position="1"/>
        <end position="12"/>
    </location>
</feature>
<dbReference type="Proteomes" id="UP000018144">
    <property type="component" value="Unassembled WGS sequence"/>
</dbReference>
<dbReference type="GO" id="GO:0031146">
    <property type="term" value="P:SCF-dependent proteasomal ubiquitin-dependent protein catabolic process"/>
    <property type="evidence" value="ECO:0007669"/>
    <property type="project" value="TreeGrafter"/>
</dbReference>
<feature type="compositionally biased region" description="Basic and acidic residues" evidence="1">
    <location>
        <begin position="19"/>
        <end position="31"/>
    </location>
</feature>
<dbReference type="InterPro" id="IPR001810">
    <property type="entry name" value="F-box_dom"/>
</dbReference>
<dbReference type="InterPro" id="IPR032675">
    <property type="entry name" value="LRR_dom_sf"/>
</dbReference>
<name>U4LMD2_PYROM</name>
<gene>
    <name evidence="3" type="ORF">PCON_14134</name>
</gene>
<dbReference type="eggNOG" id="KOG4341">
    <property type="taxonomic scope" value="Eukaryota"/>
</dbReference>
<organism evidence="3 4">
    <name type="scientific">Pyronema omphalodes (strain CBS 100304)</name>
    <name type="common">Pyronema confluens</name>
    <dbReference type="NCBI Taxonomy" id="1076935"/>
    <lineage>
        <taxon>Eukaryota</taxon>
        <taxon>Fungi</taxon>
        <taxon>Dikarya</taxon>
        <taxon>Ascomycota</taxon>
        <taxon>Pezizomycotina</taxon>
        <taxon>Pezizomycetes</taxon>
        <taxon>Pezizales</taxon>
        <taxon>Pyronemataceae</taxon>
        <taxon>Pyronema</taxon>
    </lineage>
</organism>
<dbReference type="PANTHER" id="PTHR12874:SF9">
    <property type="entry name" value="F-BOX ONLY PROTEIN 48"/>
    <property type="match status" value="1"/>
</dbReference>
<dbReference type="GO" id="GO:0019005">
    <property type="term" value="C:SCF ubiquitin ligase complex"/>
    <property type="evidence" value="ECO:0007669"/>
    <property type="project" value="TreeGrafter"/>
</dbReference>
<dbReference type="SUPFAM" id="SSF81383">
    <property type="entry name" value="F-box domain"/>
    <property type="match status" value="1"/>
</dbReference>
<dbReference type="SUPFAM" id="SSF52047">
    <property type="entry name" value="RNI-like"/>
    <property type="match status" value="1"/>
</dbReference>
<evidence type="ECO:0000259" key="2">
    <source>
        <dbReference type="PROSITE" id="PS50181"/>
    </source>
</evidence>
<feature type="domain" description="F-box" evidence="2">
    <location>
        <begin position="86"/>
        <end position="132"/>
    </location>
</feature>
<proteinExistence type="predicted"/>
<accession>U4LMD2</accession>
<evidence type="ECO:0000313" key="4">
    <source>
        <dbReference type="Proteomes" id="UP000018144"/>
    </source>
</evidence>
<feature type="compositionally biased region" description="Low complexity" evidence="1">
    <location>
        <begin position="408"/>
        <end position="428"/>
    </location>
</feature>
<evidence type="ECO:0000313" key="3">
    <source>
        <dbReference type="EMBL" id="CCX33103.1"/>
    </source>
</evidence>
<dbReference type="Pfam" id="PF12937">
    <property type="entry name" value="F-box-like"/>
    <property type="match status" value="1"/>
</dbReference>
<dbReference type="InterPro" id="IPR036047">
    <property type="entry name" value="F-box-like_dom_sf"/>
</dbReference>
<dbReference type="PANTHER" id="PTHR12874">
    <property type="entry name" value="F-BOX ONLY PROTEIN 48-RELATED"/>
    <property type="match status" value="1"/>
</dbReference>
<feature type="region of interest" description="Disordered" evidence="1">
    <location>
        <begin position="1"/>
        <end position="84"/>
    </location>
</feature>
<feature type="compositionally biased region" description="Basic and acidic residues" evidence="1">
    <location>
        <begin position="382"/>
        <end position="405"/>
    </location>
</feature>
<protein>
    <submittedName>
        <fullName evidence="3">Similar to Uncharacterized F-box/LRR-repeat protein C02F5.7 acc. no. P34284</fullName>
    </submittedName>
</protein>
<evidence type="ECO:0000256" key="1">
    <source>
        <dbReference type="SAM" id="MobiDB-lite"/>
    </source>
</evidence>
<reference evidence="3 4" key="1">
    <citation type="journal article" date="2013" name="PLoS Genet.">
        <title>The genome and development-dependent transcriptomes of Pyronema confluens: a window into fungal evolution.</title>
        <authorList>
            <person name="Traeger S."/>
            <person name="Altegoer F."/>
            <person name="Freitag M."/>
            <person name="Gabaldon T."/>
            <person name="Kempken F."/>
            <person name="Kumar A."/>
            <person name="Marcet-Houben M."/>
            <person name="Poggeler S."/>
            <person name="Stajich J.E."/>
            <person name="Nowrousian M."/>
        </authorList>
    </citation>
    <scope>NUCLEOTIDE SEQUENCE [LARGE SCALE GENOMIC DNA]</scope>
    <source>
        <strain evidence="4">CBS 100304</strain>
        <tissue evidence="3">Vegetative mycelium</tissue>
    </source>
</reference>
<feature type="region of interest" description="Disordered" evidence="1">
    <location>
        <begin position="377"/>
        <end position="440"/>
    </location>
</feature>
<feature type="compositionally biased region" description="Low complexity" evidence="1">
    <location>
        <begin position="33"/>
        <end position="62"/>
    </location>
</feature>
<sequence>MADARTTTSITRSAPGVYRRADDRRRDERRRSASPTKPAAAQPATTTKSEATAAAATTCRKTSPPPPTTSTTTVTKHSIRPTQPSSNLIRLLPTEIFVRILSYLTTHELAQSTSVCREWYYLASDPLLWRSLDLSALNSTVFNPSTAISLVSRLRTCRSFTLSSPANLSQDHTTALLHFLSAAPMLSHLRLQTVPILPHFLESHFRFSQTRCLVHVDLSHSPATTPAIVMLMKQHHATLRYLDISHSAVADRTLRAISDAKVLATLNISGCNRISRTSLRNFLCKKFPGCIENLVMQELREVKVTLLNDLVRLPASGKLRMLRVEGCERLVLGEVRELQERLEMEGRELEIVTDAKEDEAGVETYRRYIEFLGTDPSLGERLGGEEGEKVAEGKEGESSGGDKRPATSSSWASSASSSSASSSASASSEDSRGKAPATIS</sequence>
<dbReference type="Gene3D" id="3.80.10.10">
    <property type="entry name" value="Ribonuclease Inhibitor"/>
    <property type="match status" value="1"/>
</dbReference>
<dbReference type="OrthoDB" id="722566at2759"/>
<dbReference type="GO" id="GO:0005737">
    <property type="term" value="C:cytoplasm"/>
    <property type="evidence" value="ECO:0007669"/>
    <property type="project" value="TreeGrafter"/>
</dbReference>
<dbReference type="STRING" id="1076935.U4LMD2"/>
<keyword evidence="4" id="KW-1185">Reference proteome</keyword>
<dbReference type="PROSITE" id="PS50181">
    <property type="entry name" value="FBOX"/>
    <property type="match status" value="1"/>
</dbReference>
<dbReference type="EMBL" id="HF936006">
    <property type="protein sequence ID" value="CCX33103.1"/>
    <property type="molecule type" value="Genomic_DNA"/>
</dbReference>
<dbReference type="SMART" id="SM00256">
    <property type="entry name" value="FBOX"/>
    <property type="match status" value="1"/>
</dbReference>
<dbReference type="AlphaFoldDB" id="U4LMD2"/>